<dbReference type="EMBL" id="CAXLJM020000069">
    <property type="protein sequence ID" value="CAL8125379.1"/>
    <property type="molecule type" value="Genomic_DNA"/>
</dbReference>
<evidence type="ECO:0000313" key="1">
    <source>
        <dbReference type="EMBL" id="CAL8125379.1"/>
    </source>
</evidence>
<dbReference type="Proteomes" id="UP001642540">
    <property type="component" value="Unassembled WGS sequence"/>
</dbReference>
<comment type="caution">
    <text evidence="1">The sequence shown here is derived from an EMBL/GenBank/DDBJ whole genome shotgun (WGS) entry which is preliminary data.</text>
</comment>
<gene>
    <name evidence="1" type="ORF">ODALV1_LOCUS20946</name>
</gene>
<protein>
    <submittedName>
        <fullName evidence="1">Uncharacterized protein</fullName>
    </submittedName>
</protein>
<name>A0ABP1RCB3_9HEXA</name>
<sequence>MQSPPRPRNKKKILGVRRESTFPLALKQHHDHHSYMTHNQPDRLLPYTFSKVFLFTVFRRRLKGNCEQCWYIRNKTVSFSLANFFAKEELTFYNTRSNAEMILMIPIYLVGWDCEESRESKKERTMKTKKVY</sequence>
<evidence type="ECO:0000313" key="2">
    <source>
        <dbReference type="Proteomes" id="UP001642540"/>
    </source>
</evidence>
<organism evidence="1 2">
    <name type="scientific">Orchesella dallaii</name>
    <dbReference type="NCBI Taxonomy" id="48710"/>
    <lineage>
        <taxon>Eukaryota</taxon>
        <taxon>Metazoa</taxon>
        <taxon>Ecdysozoa</taxon>
        <taxon>Arthropoda</taxon>
        <taxon>Hexapoda</taxon>
        <taxon>Collembola</taxon>
        <taxon>Entomobryomorpha</taxon>
        <taxon>Entomobryoidea</taxon>
        <taxon>Orchesellidae</taxon>
        <taxon>Orchesellinae</taxon>
        <taxon>Orchesella</taxon>
    </lineage>
</organism>
<reference evidence="1 2" key="1">
    <citation type="submission" date="2024-08" db="EMBL/GenBank/DDBJ databases">
        <authorList>
            <person name="Cucini C."/>
            <person name="Frati F."/>
        </authorList>
    </citation>
    <scope>NUCLEOTIDE SEQUENCE [LARGE SCALE GENOMIC DNA]</scope>
</reference>
<proteinExistence type="predicted"/>
<accession>A0ABP1RCB3</accession>
<keyword evidence="2" id="KW-1185">Reference proteome</keyword>